<protein>
    <submittedName>
        <fullName evidence="2">Uncharacterized protein</fullName>
    </submittedName>
</protein>
<organism evidence="2 3">
    <name type="scientific">Brevibacillus phage Jenst</name>
    <dbReference type="NCBI Taxonomy" id="1691954"/>
    <lineage>
        <taxon>Viruses</taxon>
        <taxon>Duplodnaviria</taxon>
        <taxon>Heunggongvirae</taxon>
        <taxon>Uroviricota</taxon>
        <taxon>Caudoviricetes</taxon>
        <taxon>Jenstvirus</taxon>
        <taxon>Jenstvirus jenst</taxon>
    </lineage>
</organism>
<proteinExistence type="predicted"/>
<gene>
    <name evidence="2" type="ORF">JENST_24</name>
</gene>
<accession>A0A0K2CNL5</accession>
<evidence type="ECO:0000256" key="1">
    <source>
        <dbReference type="SAM" id="Coils"/>
    </source>
</evidence>
<reference evidence="2 3" key="1">
    <citation type="journal article" date="2015" name="Genome Announc.">
        <title>Genome Sequences of Five Additional Brevibacillus laterosporus Bacteriophages.</title>
        <authorList>
            <person name="Merrill B.D."/>
            <person name="Berg J.A."/>
            <person name="Graves K.A."/>
            <person name="Ward A.T."/>
            <person name="Hilton J.A."/>
            <person name="Wake B.N."/>
            <person name="Grose J.H."/>
            <person name="Breakwell D.P."/>
            <person name="Burnett S.H."/>
        </authorList>
    </citation>
    <scope>NUCLEOTIDE SEQUENCE [LARGE SCALE GENOMIC DNA]</scope>
</reference>
<keyword evidence="3" id="KW-1185">Reference proteome</keyword>
<sequence>MPKPTREQLSRINKFSQVDLKEDQVYVFQSLSADTLPIKRYGWFGEYNIEMSDKMLNKLKKDYRVGVGLLASHNSNRLPFGRTFDAEVKVDTVNGAEVKTLYIDHYMVKYMEDGDGNKVPLRTEINGMTTQDIANHVDVGHTFDTSIGFSMDEMKCSICKHDLRDYDKCTHIPGMVYDVQVGENVEKQRCDIIADSGEGIENSLVYAGAVNRALIQNSKKSSTGENLSVGKNDYDTSVNLGNAPLYNVDELKNLPKDAQVLCFLSKGNMQVFTNTTERRDFNQYLSNKERGTMSAVNKNDSVSLSTTEQKPTVSQELYDQLKLAHDSVAEKLGKAETELASTAAKVVELQDEMKAKDTQIAELSVKAELADEYRNSLIDETVNAGIAARGNAFSVDRYRKYAETLSITDLKEELSAFKGEFPASVEAARVTAQETNGREPDVPTEELSISEIRQEAAKLAMQEFQYSNGDLDLVALTEKYYTELRQKYGK</sequence>
<evidence type="ECO:0000313" key="3">
    <source>
        <dbReference type="Proteomes" id="UP000208104"/>
    </source>
</evidence>
<dbReference type="EMBL" id="KT151955">
    <property type="protein sequence ID" value="ALA07154.1"/>
    <property type="molecule type" value="Genomic_DNA"/>
</dbReference>
<dbReference type="KEGG" id="vg:26625972"/>
<name>A0A0K2CNL5_9CAUD</name>
<evidence type="ECO:0000313" key="2">
    <source>
        <dbReference type="EMBL" id="ALA07154.1"/>
    </source>
</evidence>
<dbReference type="RefSeq" id="YP_009199085.1">
    <property type="nucleotide sequence ID" value="NC_028805.1"/>
</dbReference>
<dbReference type="GeneID" id="26625972"/>
<dbReference type="Proteomes" id="UP000208104">
    <property type="component" value="Segment"/>
</dbReference>
<feature type="coiled-coil region" evidence="1">
    <location>
        <begin position="332"/>
        <end position="366"/>
    </location>
</feature>
<keyword evidence="1" id="KW-0175">Coiled coil</keyword>